<dbReference type="GO" id="GO:0003677">
    <property type="term" value="F:DNA binding"/>
    <property type="evidence" value="ECO:0007669"/>
    <property type="project" value="UniProtKB-KW"/>
</dbReference>
<dbReference type="PANTHER" id="PTHR46558:SF3">
    <property type="entry name" value="TRANSCRIPTIONAL REGULATOR"/>
    <property type="match status" value="1"/>
</dbReference>
<dbReference type="PROSITE" id="PS50943">
    <property type="entry name" value="HTH_CROC1"/>
    <property type="match status" value="1"/>
</dbReference>
<accession>A0A554LHK4</accession>
<dbReference type="InterPro" id="IPR010982">
    <property type="entry name" value="Lambda_DNA-bd_dom_sf"/>
</dbReference>
<dbReference type="SMART" id="SM00530">
    <property type="entry name" value="HTH_XRE"/>
    <property type="match status" value="1"/>
</dbReference>
<dbReference type="AlphaFoldDB" id="A0A554LHK4"/>
<dbReference type="CDD" id="cd00093">
    <property type="entry name" value="HTH_XRE"/>
    <property type="match status" value="1"/>
</dbReference>
<reference evidence="3 4" key="1">
    <citation type="submission" date="2017-07" db="EMBL/GenBank/DDBJ databases">
        <title>Mechanisms for carbon and nitrogen cycling indicate functional differentiation within the Candidate Phyla Radiation.</title>
        <authorList>
            <person name="Danczak R.E."/>
            <person name="Johnston M.D."/>
            <person name="Kenah C."/>
            <person name="Slattery M."/>
            <person name="Wrighton K.C."/>
            <person name="Wilkins M.J."/>
        </authorList>
    </citation>
    <scope>NUCLEOTIDE SEQUENCE [LARGE SCALE GENOMIC DNA]</scope>
    <source>
        <strain evidence="3">Licking1014_7</strain>
    </source>
</reference>
<sequence>MNWKTYKRQLLKNPRFKKEYDILEPEYQIAKSIVAYRLAKGLTQKQLADQIHTKQSSISRIESGDSKPSLGFIKKIADVLGLKLTVQLKEK</sequence>
<evidence type="ECO:0000259" key="2">
    <source>
        <dbReference type="PROSITE" id="PS50943"/>
    </source>
</evidence>
<name>A0A554LHK4_9BACT</name>
<proteinExistence type="predicted"/>
<gene>
    <name evidence="3" type="ORF">CEN89_757</name>
</gene>
<dbReference type="Pfam" id="PF01381">
    <property type="entry name" value="HTH_3"/>
    <property type="match status" value="1"/>
</dbReference>
<feature type="domain" description="HTH cro/C1-type" evidence="2">
    <location>
        <begin position="33"/>
        <end position="87"/>
    </location>
</feature>
<dbReference type="Proteomes" id="UP000315689">
    <property type="component" value="Unassembled WGS sequence"/>
</dbReference>
<evidence type="ECO:0000313" key="4">
    <source>
        <dbReference type="Proteomes" id="UP000315689"/>
    </source>
</evidence>
<dbReference type="PANTHER" id="PTHR46558">
    <property type="entry name" value="TRACRIPTIONAL REGULATORY PROTEIN-RELATED-RELATED"/>
    <property type="match status" value="1"/>
</dbReference>
<organism evidence="3 4">
    <name type="scientific">Candidatus Berkelbacteria bacterium Licking1014_7</name>
    <dbReference type="NCBI Taxonomy" id="2017147"/>
    <lineage>
        <taxon>Bacteria</taxon>
        <taxon>Candidatus Berkelbacteria</taxon>
    </lineage>
</organism>
<protein>
    <submittedName>
        <fullName evidence="3">Helix-turn-helix domain-containing protein</fullName>
    </submittedName>
</protein>
<dbReference type="SUPFAM" id="SSF47413">
    <property type="entry name" value="lambda repressor-like DNA-binding domains"/>
    <property type="match status" value="1"/>
</dbReference>
<dbReference type="Gene3D" id="1.10.260.40">
    <property type="entry name" value="lambda repressor-like DNA-binding domains"/>
    <property type="match status" value="1"/>
</dbReference>
<dbReference type="EMBL" id="VMGK01000035">
    <property type="protein sequence ID" value="TSC92332.1"/>
    <property type="molecule type" value="Genomic_DNA"/>
</dbReference>
<evidence type="ECO:0000256" key="1">
    <source>
        <dbReference type="ARBA" id="ARBA00023125"/>
    </source>
</evidence>
<evidence type="ECO:0000313" key="3">
    <source>
        <dbReference type="EMBL" id="TSC92332.1"/>
    </source>
</evidence>
<dbReference type="InterPro" id="IPR001387">
    <property type="entry name" value="Cro/C1-type_HTH"/>
</dbReference>
<keyword evidence="1" id="KW-0238">DNA-binding</keyword>
<comment type="caution">
    <text evidence="3">The sequence shown here is derived from an EMBL/GenBank/DDBJ whole genome shotgun (WGS) entry which is preliminary data.</text>
</comment>